<name>S9QC67_CYSF2</name>
<keyword evidence="3" id="KW-1185">Reference proteome</keyword>
<feature type="region of interest" description="Disordered" evidence="1">
    <location>
        <begin position="30"/>
        <end position="49"/>
    </location>
</feature>
<accession>S9QC67</accession>
<evidence type="ECO:0000313" key="3">
    <source>
        <dbReference type="Proteomes" id="UP000011682"/>
    </source>
</evidence>
<gene>
    <name evidence="2" type="ORF">D187_003649</name>
</gene>
<comment type="caution">
    <text evidence="2">The sequence shown here is derived from an EMBL/GenBank/DDBJ whole genome shotgun (WGS) entry which is preliminary data.</text>
</comment>
<evidence type="ECO:0000313" key="2">
    <source>
        <dbReference type="EMBL" id="EPX58934.1"/>
    </source>
</evidence>
<organism evidence="2 3">
    <name type="scientific">Cystobacter fuscus (strain ATCC 25194 / DSM 2262 / NBRC 100088 / M29)</name>
    <dbReference type="NCBI Taxonomy" id="1242864"/>
    <lineage>
        <taxon>Bacteria</taxon>
        <taxon>Pseudomonadati</taxon>
        <taxon>Myxococcota</taxon>
        <taxon>Myxococcia</taxon>
        <taxon>Myxococcales</taxon>
        <taxon>Cystobacterineae</taxon>
        <taxon>Archangiaceae</taxon>
        <taxon>Cystobacter</taxon>
    </lineage>
</organism>
<sequence>MAVAKYLDHVPLERHVRQEPDALARLGAVRAGRRGVPDTGRPGDDRAPR</sequence>
<dbReference type="AlphaFoldDB" id="S9QC67"/>
<protein>
    <submittedName>
        <fullName evidence="2">Uncharacterized protein</fullName>
    </submittedName>
</protein>
<evidence type="ECO:0000256" key="1">
    <source>
        <dbReference type="SAM" id="MobiDB-lite"/>
    </source>
</evidence>
<dbReference type="Proteomes" id="UP000011682">
    <property type="component" value="Unassembled WGS sequence"/>
</dbReference>
<proteinExistence type="predicted"/>
<reference evidence="2" key="1">
    <citation type="submission" date="2013-05" db="EMBL/GenBank/DDBJ databases">
        <title>Genome assembly of Cystobacter fuscus DSM 2262.</title>
        <authorList>
            <person name="Sharma G."/>
            <person name="Khatri I."/>
            <person name="Kaur C."/>
            <person name="Mayilraj S."/>
            <person name="Subramanian S."/>
        </authorList>
    </citation>
    <scope>NUCLEOTIDE SEQUENCE [LARGE SCALE GENOMIC DNA]</scope>
    <source>
        <strain evidence="2">DSM 2262</strain>
    </source>
</reference>
<dbReference type="EMBL" id="ANAH02000021">
    <property type="protein sequence ID" value="EPX58934.1"/>
    <property type="molecule type" value="Genomic_DNA"/>
</dbReference>